<evidence type="ECO:0000256" key="8">
    <source>
        <dbReference type="ARBA" id="ARBA00023136"/>
    </source>
</evidence>
<comment type="similarity">
    <text evidence="2">Belongs to the BIG1 family.</text>
</comment>
<dbReference type="Proteomes" id="UP000769157">
    <property type="component" value="Unassembled WGS sequence"/>
</dbReference>
<gene>
    <name evidence="12" type="ORF">OGAPHI_005963</name>
</gene>
<protein>
    <recommendedName>
        <fullName evidence="3">Protein BIG1</fullName>
    </recommendedName>
</protein>
<evidence type="ECO:0000256" key="10">
    <source>
        <dbReference type="SAM" id="Phobius"/>
    </source>
</evidence>
<dbReference type="AlphaFoldDB" id="A0A9P8NXW1"/>
<evidence type="ECO:0000256" key="4">
    <source>
        <dbReference type="ARBA" id="ARBA00022692"/>
    </source>
</evidence>
<accession>A0A9P8NXW1</accession>
<evidence type="ECO:0000256" key="3">
    <source>
        <dbReference type="ARBA" id="ARBA00022089"/>
    </source>
</evidence>
<name>A0A9P8NXW1_9ASCO</name>
<dbReference type="GO" id="GO:0005789">
    <property type="term" value="C:endoplasmic reticulum membrane"/>
    <property type="evidence" value="ECO:0007669"/>
    <property type="project" value="UniProtKB-SubCell"/>
</dbReference>
<evidence type="ECO:0000256" key="6">
    <source>
        <dbReference type="ARBA" id="ARBA00022824"/>
    </source>
</evidence>
<keyword evidence="6" id="KW-0256">Endoplasmic reticulum</keyword>
<keyword evidence="9" id="KW-0961">Cell wall biogenesis/degradation</keyword>
<evidence type="ECO:0000256" key="5">
    <source>
        <dbReference type="ARBA" id="ARBA00022729"/>
    </source>
</evidence>
<evidence type="ECO:0000313" key="12">
    <source>
        <dbReference type="EMBL" id="KAH3661785.1"/>
    </source>
</evidence>
<keyword evidence="13" id="KW-1185">Reference proteome</keyword>
<keyword evidence="7 10" id="KW-1133">Transmembrane helix</keyword>
<dbReference type="OrthoDB" id="9985059at2759"/>
<comment type="caution">
    <text evidence="12">The sequence shown here is derived from an EMBL/GenBank/DDBJ whole genome shotgun (WGS) entry which is preliminary data.</text>
</comment>
<evidence type="ECO:0000256" key="11">
    <source>
        <dbReference type="SAM" id="SignalP"/>
    </source>
</evidence>
<dbReference type="RefSeq" id="XP_046058889.1">
    <property type="nucleotide sequence ID" value="XM_046207201.1"/>
</dbReference>
<dbReference type="GO" id="GO:0071555">
    <property type="term" value="P:cell wall organization"/>
    <property type="evidence" value="ECO:0007669"/>
    <property type="project" value="UniProtKB-KW"/>
</dbReference>
<feature type="chain" id="PRO_5040455439" description="Protein BIG1" evidence="11">
    <location>
        <begin position="17"/>
        <end position="358"/>
    </location>
</feature>
<keyword evidence="8 10" id="KW-0472">Membrane</keyword>
<comment type="subcellular location">
    <subcellularLocation>
        <location evidence="1">Endoplasmic reticulum membrane</location>
        <topology evidence="1">Single-pass type I membrane protein</topology>
    </subcellularLocation>
</comment>
<evidence type="ECO:0000256" key="9">
    <source>
        <dbReference type="ARBA" id="ARBA00023316"/>
    </source>
</evidence>
<evidence type="ECO:0000256" key="2">
    <source>
        <dbReference type="ARBA" id="ARBA00008203"/>
    </source>
</evidence>
<dbReference type="PANTHER" id="PTHR28285:SF1">
    <property type="entry name" value="PROTEIN BIG1"/>
    <property type="match status" value="1"/>
</dbReference>
<proteinExistence type="inferred from homology"/>
<keyword evidence="4 10" id="KW-0812">Transmembrane</keyword>
<dbReference type="GeneID" id="70237927"/>
<sequence length="358" mass="40913">MIVRLTVLLLAGICLAKSTFPAIISSSKLIPGLKPSLGHSEQLPFDFNEATFVIERVFEQCSSDAYILVNVPGLKVEDFHHFEKFHHLRSQLAQASTIVSLPNVVVDDERLDFQSLERYLRIHCDTYTHTVWNENSDEVSKYIDVHKRTIVLDLVGLNDEMTEEERLDKLGEYDDLLREVMRKLPSPLFTILFTTTTASPYTATNDKVLEFDDIPDDPHDLGAEIQRQVKEAQNMIFPDITVFDKTRFLEFERNDKGERPAYGEDIPDGMWAKDVLGKDETWLEKKTKEVKKDSSDIRFGEDQSDIPVIFDHDFLVKNGPILIGGLFTIISLILLDLLLGIGRRVANLFVNQKTIKKD</sequence>
<keyword evidence="5 11" id="KW-0732">Signal</keyword>
<evidence type="ECO:0000256" key="1">
    <source>
        <dbReference type="ARBA" id="ARBA00004115"/>
    </source>
</evidence>
<feature type="transmembrane region" description="Helical" evidence="10">
    <location>
        <begin position="321"/>
        <end position="339"/>
    </location>
</feature>
<dbReference type="PANTHER" id="PTHR28285">
    <property type="entry name" value="PROTEIN BIG1"/>
    <property type="match status" value="1"/>
</dbReference>
<dbReference type="GO" id="GO:0009272">
    <property type="term" value="P:fungal-type cell wall biogenesis"/>
    <property type="evidence" value="ECO:0007669"/>
    <property type="project" value="TreeGrafter"/>
</dbReference>
<dbReference type="EMBL" id="JAEUBE010000414">
    <property type="protein sequence ID" value="KAH3661785.1"/>
    <property type="molecule type" value="Genomic_DNA"/>
</dbReference>
<reference evidence="12" key="1">
    <citation type="journal article" date="2021" name="Open Biol.">
        <title>Shared evolutionary footprints suggest mitochondrial oxidative damage underlies multiple complex I losses in fungi.</title>
        <authorList>
            <person name="Schikora-Tamarit M.A."/>
            <person name="Marcet-Houben M."/>
            <person name="Nosek J."/>
            <person name="Gabaldon T."/>
        </authorList>
    </citation>
    <scope>NUCLEOTIDE SEQUENCE</scope>
    <source>
        <strain evidence="12">CBS6075</strain>
    </source>
</reference>
<evidence type="ECO:0000256" key="7">
    <source>
        <dbReference type="ARBA" id="ARBA00022989"/>
    </source>
</evidence>
<dbReference type="InterPro" id="IPR037654">
    <property type="entry name" value="Big1"/>
</dbReference>
<reference evidence="12" key="2">
    <citation type="submission" date="2021-01" db="EMBL/GenBank/DDBJ databases">
        <authorList>
            <person name="Schikora-Tamarit M.A."/>
        </authorList>
    </citation>
    <scope>NUCLEOTIDE SEQUENCE</scope>
    <source>
        <strain evidence="12">CBS6075</strain>
    </source>
</reference>
<organism evidence="12 13">
    <name type="scientific">Ogataea philodendri</name>
    <dbReference type="NCBI Taxonomy" id="1378263"/>
    <lineage>
        <taxon>Eukaryota</taxon>
        <taxon>Fungi</taxon>
        <taxon>Dikarya</taxon>
        <taxon>Ascomycota</taxon>
        <taxon>Saccharomycotina</taxon>
        <taxon>Pichiomycetes</taxon>
        <taxon>Pichiales</taxon>
        <taxon>Pichiaceae</taxon>
        <taxon>Ogataea</taxon>
    </lineage>
</organism>
<dbReference type="GO" id="GO:0006078">
    <property type="term" value="P:(1-&gt;6)-beta-D-glucan biosynthetic process"/>
    <property type="evidence" value="ECO:0007669"/>
    <property type="project" value="TreeGrafter"/>
</dbReference>
<feature type="signal peptide" evidence="11">
    <location>
        <begin position="1"/>
        <end position="16"/>
    </location>
</feature>
<evidence type="ECO:0000313" key="13">
    <source>
        <dbReference type="Proteomes" id="UP000769157"/>
    </source>
</evidence>